<dbReference type="STRING" id="1121316.SAMN02745207_01344"/>
<keyword evidence="3 5" id="KW-1133">Transmembrane helix</keyword>
<dbReference type="GO" id="GO:0005385">
    <property type="term" value="F:zinc ion transmembrane transporter activity"/>
    <property type="evidence" value="ECO:0007669"/>
    <property type="project" value="TreeGrafter"/>
</dbReference>
<keyword evidence="2 5" id="KW-0812">Transmembrane</keyword>
<evidence type="ECO:0000256" key="3">
    <source>
        <dbReference type="ARBA" id="ARBA00022989"/>
    </source>
</evidence>
<dbReference type="OrthoDB" id="9787346at2"/>
<evidence type="ECO:0000313" key="7">
    <source>
        <dbReference type="Proteomes" id="UP000184447"/>
    </source>
</evidence>
<feature type="transmembrane region" description="Helical" evidence="5">
    <location>
        <begin position="115"/>
        <end position="135"/>
    </location>
</feature>
<reference evidence="6 7" key="1">
    <citation type="submission" date="2016-11" db="EMBL/GenBank/DDBJ databases">
        <authorList>
            <person name="Jaros S."/>
            <person name="Januszkiewicz K."/>
            <person name="Wedrychowicz H."/>
        </authorList>
    </citation>
    <scope>NUCLEOTIDE SEQUENCE [LARGE SCALE GENOMIC DNA]</scope>
    <source>
        <strain evidence="6 7">DSM 8605</strain>
    </source>
</reference>
<dbReference type="EMBL" id="FQXM01000006">
    <property type="protein sequence ID" value="SHH51025.1"/>
    <property type="molecule type" value="Genomic_DNA"/>
</dbReference>
<dbReference type="PANTHER" id="PTHR11040">
    <property type="entry name" value="ZINC/IRON TRANSPORTER"/>
    <property type="match status" value="1"/>
</dbReference>
<feature type="transmembrane region" description="Helical" evidence="5">
    <location>
        <begin position="36"/>
        <end position="54"/>
    </location>
</feature>
<evidence type="ECO:0000256" key="1">
    <source>
        <dbReference type="ARBA" id="ARBA00004141"/>
    </source>
</evidence>
<evidence type="ECO:0000313" key="6">
    <source>
        <dbReference type="EMBL" id="SHH51025.1"/>
    </source>
</evidence>
<evidence type="ECO:0000256" key="2">
    <source>
        <dbReference type="ARBA" id="ARBA00022692"/>
    </source>
</evidence>
<dbReference type="AlphaFoldDB" id="A0A1M5TJP6"/>
<evidence type="ECO:0000256" key="5">
    <source>
        <dbReference type="SAM" id="Phobius"/>
    </source>
</evidence>
<accession>A0A1M5TJP6</accession>
<comment type="subcellular location">
    <subcellularLocation>
        <location evidence="1">Membrane</location>
        <topology evidence="1">Multi-pass membrane protein</topology>
    </subcellularLocation>
</comment>
<protein>
    <submittedName>
        <fullName evidence="6">Zinc transporter, ZIP family</fullName>
    </submittedName>
</protein>
<proteinExistence type="predicted"/>
<dbReference type="RefSeq" id="WP_073337663.1">
    <property type="nucleotide sequence ID" value="NZ_FQXM01000006.1"/>
</dbReference>
<sequence>MEVVFWASMISALGTLIGGIVGILISKPSKIMVSKLNGFAAGVMVEVVFIEIIPSALEKIALNIVIVYSFFGLIVMILLSNLYEERKKEKDLFLKMALFTTLGIMVHNFPEGIIMGVGFAFSTGLGAKMSLIIAAHDVPEGLVVAASLKSCRINTYKIIALLILVAVPTVLGTFIGIQMGFISEIYLGILLSIVSGIMLYITFFELMKSSIVLSDYYVTFKSIACGIILGLVINIFL</sequence>
<dbReference type="Proteomes" id="UP000184447">
    <property type="component" value="Unassembled WGS sequence"/>
</dbReference>
<feature type="transmembrane region" description="Helical" evidence="5">
    <location>
        <begin position="216"/>
        <end position="236"/>
    </location>
</feature>
<feature type="transmembrane region" description="Helical" evidence="5">
    <location>
        <begin position="185"/>
        <end position="204"/>
    </location>
</feature>
<gene>
    <name evidence="6" type="ORF">SAMN02745207_01344</name>
</gene>
<organism evidence="6 7">
    <name type="scientific">Clostridium grantii DSM 8605</name>
    <dbReference type="NCBI Taxonomy" id="1121316"/>
    <lineage>
        <taxon>Bacteria</taxon>
        <taxon>Bacillati</taxon>
        <taxon>Bacillota</taxon>
        <taxon>Clostridia</taxon>
        <taxon>Eubacteriales</taxon>
        <taxon>Clostridiaceae</taxon>
        <taxon>Clostridium</taxon>
    </lineage>
</organism>
<dbReference type="InterPro" id="IPR003689">
    <property type="entry name" value="ZIP"/>
</dbReference>
<evidence type="ECO:0000256" key="4">
    <source>
        <dbReference type="ARBA" id="ARBA00023136"/>
    </source>
</evidence>
<keyword evidence="4 5" id="KW-0472">Membrane</keyword>
<dbReference type="Pfam" id="PF02535">
    <property type="entry name" value="Zip"/>
    <property type="match status" value="1"/>
</dbReference>
<keyword evidence="7" id="KW-1185">Reference proteome</keyword>
<feature type="transmembrane region" description="Helical" evidence="5">
    <location>
        <begin position="6"/>
        <end position="24"/>
    </location>
</feature>
<feature type="transmembrane region" description="Helical" evidence="5">
    <location>
        <begin position="156"/>
        <end position="179"/>
    </location>
</feature>
<name>A0A1M5TJP6_9CLOT</name>
<feature type="transmembrane region" description="Helical" evidence="5">
    <location>
        <begin position="92"/>
        <end position="109"/>
    </location>
</feature>
<feature type="transmembrane region" description="Helical" evidence="5">
    <location>
        <begin position="60"/>
        <end position="80"/>
    </location>
</feature>
<dbReference type="GO" id="GO:0016020">
    <property type="term" value="C:membrane"/>
    <property type="evidence" value="ECO:0007669"/>
    <property type="project" value="UniProtKB-SubCell"/>
</dbReference>